<feature type="binding site" evidence="14">
    <location>
        <position position="360"/>
    </location>
    <ligand>
        <name>substrate</name>
    </ligand>
</feature>
<name>A0A8H3FAL7_9LECA</name>
<dbReference type="CDD" id="cd11319">
    <property type="entry name" value="AmyAc_euk_AmyA"/>
    <property type="match status" value="1"/>
</dbReference>
<keyword evidence="13" id="KW-1015">Disulfide bond</keyword>
<dbReference type="GO" id="GO:0005509">
    <property type="term" value="F:calcium ion binding"/>
    <property type="evidence" value="ECO:0007669"/>
    <property type="project" value="InterPro"/>
</dbReference>
<comment type="cofactor">
    <cofactor evidence="2">
        <name>Ca(2+)</name>
        <dbReference type="ChEBI" id="CHEBI:29108"/>
    </cofactor>
</comment>
<dbReference type="InterPro" id="IPR006047">
    <property type="entry name" value="GH13_cat_dom"/>
</dbReference>
<feature type="domain" description="Glycosyl hydrolase family 13 catalytic" evidence="16">
    <location>
        <begin position="31"/>
        <end position="385"/>
    </location>
</feature>
<keyword evidence="9" id="KW-0119">Carbohydrate metabolism</keyword>
<feature type="binding site" evidence="14">
    <location>
        <position position="313"/>
    </location>
    <ligand>
        <name>substrate</name>
    </ligand>
</feature>
<dbReference type="PANTHER" id="PTHR10357">
    <property type="entry name" value="ALPHA-AMYLASE FAMILY MEMBER"/>
    <property type="match status" value="1"/>
</dbReference>
<evidence type="ECO:0000256" key="11">
    <source>
        <dbReference type="PIRSR" id="PIRSR001024-1"/>
    </source>
</evidence>
<evidence type="ECO:0000256" key="1">
    <source>
        <dbReference type="ARBA" id="ARBA00000548"/>
    </source>
</evidence>
<feature type="disulfide bond" evidence="13">
    <location>
        <begin position="256"/>
        <end position="299"/>
    </location>
</feature>
<keyword evidence="6 15" id="KW-0732">Signal</keyword>
<feature type="active site" description="Proton donor" evidence="11">
    <location>
        <position position="246"/>
    </location>
</feature>
<gene>
    <name evidence="17" type="ORF">IMSHALPRED_004815</name>
</gene>
<keyword evidence="7" id="KW-0378">Hydrolase</keyword>
<feature type="chain" id="PRO_5034756816" description="alpha-amylase" evidence="15">
    <location>
        <begin position="19"/>
        <end position="395"/>
    </location>
</feature>
<dbReference type="PIRSF" id="PIRSF001024">
    <property type="entry name" value="Alph-amyl_fung"/>
    <property type="match status" value="1"/>
</dbReference>
<dbReference type="SMART" id="SM00642">
    <property type="entry name" value="Aamy"/>
    <property type="match status" value="1"/>
</dbReference>
<evidence type="ECO:0000256" key="12">
    <source>
        <dbReference type="PIRSR" id="PIRSR001024-2"/>
    </source>
</evidence>
<evidence type="ECO:0000256" key="6">
    <source>
        <dbReference type="ARBA" id="ARBA00022729"/>
    </source>
</evidence>
<keyword evidence="8" id="KW-0106">Calcium</keyword>
<dbReference type="Proteomes" id="UP000664534">
    <property type="component" value="Unassembled WGS sequence"/>
</dbReference>
<sequence length="395" mass="44417">MVLAFLVVVYTYLGLAAALSKEGWRTQSIYQLLTDRYARTNGSEAPCDDLGIYCGGTWRGIIDKLDYIQDMGFTAIWISPITAQIPGLTYEGTAYHGFWPQQINQVNPNFGTPEDLLALSGALHDRGMYLMVDTVSNDMAWNGNYTTVDFSIFDVFNEANYYHSYCPVTNYQNATQATQCWTGDQHITLPDLATENTVVIDKWQTWVANYTSYYGIDGIRLDACLEQDMEFFPYFEKSAGVYVMCEVYNYPIDGVCAYQEYVSGLLNFPVWYLITDAFGSISGSMSNLYDGLTEVQGNCTDVSLLGNFVENHDVDRLPYTVSDIGLDQNAIAFVMVNDGIPIIYAGEEQHYSGGAPPANRETTWTSGYNTSTVYYQLIKQLNEFRTCVISKDDTY</sequence>
<dbReference type="InterPro" id="IPR013777">
    <property type="entry name" value="A-amylase-like"/>
</dbReference>
<evidence type="ECO:0000256" key="7">
    <source>
        <dbReference type="ARBA" id="ARBA00022801"/>
    </source>
</evidence>
<evidence type="ECO:0000256" key="5">
    <source>
        <dbReference type="ARBA" id="ARBA00022723"/>
    </source>
</evidence>
<evidence type="ECO:0000256" key="9">
    <source>
        <dbReference type="ARBA" id="ARBA00023277"/>
    </source>
</evidence>
<dbReference type="GO" id="GO:0005975">
    <property type="term" value="P:carbohydrate metabolic process"/>
    <property type="evidence" value="ECO:0007669"/>
    <property type="project" value="InterPro"/>
</dbReference>
<feature type="active site" description="Nucleophile" evidence="11">
    <location>
        <position position="222"/>
    </location>
</feature>
<dbReference type="SUPFAM" id="SSF51445">
    <property type="entry name" value="(Trans)glycosidases"/>
    <property type="match status" value="1"/>
</dbReference>
<dbReference type="OrthoDB" id="204980at2759"/>
<feature type="binding site" evidence="14">
    <location>
        <position position="99"/>
    </location>
    <ligand>
        <name>substrate</name>
    </ligand>
</feature>
<evidence type="ECO:0000256" key="2">
    <source>
        <dbReference type="ARBA" id="ARBA00001913"/>
    </source>
</evidence>
<evidence type="ECO:0000256" key="4">
    <source>
        <dbReference type="ARBA" id="ARBA00012595"/>
    </source>
</evidence>
<evidence type="ECO:0000256" key="14">
    <source>
        <dbReference type="PIRSR" id="PIRSR001024-5"/>
    </source>
</evidence>
<dbReference type="Gene3D" id="3.20.20.80">
    <property type="entry name" value="Glycosidases"/>
    <property type="match status" value="1"/>
</dbReference>
<evidence type="ECO:0000256" key="8">
    <source>
        <dbReference type="ARBA" id="ARBA00022837"/>
    </source>
</evidence>
<evidence type="ECO:0000256" key="10">
    <source>
        <dbReference type="ARBA" id="ARBA00023295"/>
    </source>
</evidence>
<feature type="signal peptide" evidence="15">
    <location>
        <begin position="1"/>
        <end position="18"/>
    </location>
</feature>
<protein>
    <recommendedName>
        <fullName evidence="4">alpha-amylase</fullName>
        <ecNumber evidence="4">3.2.1.1</ecNumber>
    </recommendedName>
</protein>
<keyword evidence="5" id="KW-0479">Metal-binding</keyword>
<dbReference type="GO" id="GO:0004556">
    <property type="term" value="F:alpha-amylase activity"/>
    <property type="evidence" value="ECO:0007669"/>
    <property type="project" value="UniProtKB-EC"/>
</dbReference>
<feature type="disulfide bond" evidence="13">
    <location>
        <begin position="47"/>
        <end position="54"/>
    </location>
</feature>
<comment type="caution">
    <text evidence="17">The sequence shown here is derived from an EMBL/GenBank/DDBJ whole genome shotgun (WGS) entry which is preliminary data.</text>
</comment>
<dbReference type="FunFam" id="3.20.20.80:FF:000120">
    <property type="entry name" value="Alpha-amylase A"/>
    <property type="match status" value="1"/>
</dbReference>
<evidence type="ECO:0000256" key="3">
    <source>
        <dbReference type="ARBA" id="ARBA00008061"/>
    </source>
</evidence>
<evidence type="ECO:0000259" key="16">
    <source>
        <dbReference type="SMART" id="SM00642"/>
    </source>
</evidence>
<dbReference type="EC" id="3.2.1.1" evidence="4"/>
<comment type="similarity">
    <text evidence="3">Belongs to the glycosyl hydrolase 13 family.</text>
</comment>
<accession>A0A8H3FAL7</accession>
<feature type="disulfide bond" evidence="13">
    <location>
        <begin position="166"/>
        <end position="180"/>
    </location>
</feature>
<evidence type="ECO:0000256" key="13">
    <source>
        <dbReference type="PIRSR" id="PIRSR001024-4"/>
    </source>
</evidence>
<dbReference type="InterPro" id="IPR017853">
    <property type="entry name" value="GH"/>
</dbReference>
<evidence type="ECO:0000313" key="18">
    <source>
        <dbReference type="Proteomes" id="UP000664534"/>
    </source>
</evidence>
<organism evidence="17 18">
    <name type="scientific">Imshaugia aleurites</name>
    <dbReference type="NCBI Taxonomy" id="172621"/>
    <lineage>
        <taxon>Eukaryota</taxon>
        <taxon>Fungi</taxon>
        <taxon>Dikarya</taxon>
        <taxon>Ascomycota</taxon>
        <taxon>Pezizomycotina</taxon>
        <taxon>Lecanoromycetes</taxon>
        <taxon>OSLEUM clade</taxon>
        <taxon>Lecanoromycetidae</taxon>
        <taxon>Lecanorales</taxon>
        <taxon>Lecanorineae</taxon>
        <taxon>Parmeliaceae</taxon>
        <taxon>Imshaugia</taxon>
    </lineage>
</organism>
<dbReference type="PANTHER" id="PTHR10357:SF215">
    <property type="entry name" value="ALPHA-AMYLASE 1"/>
    <property type="match status" value="1"/>
</dbReference>
<keyword evidence="18" id="KW-1185">Reference proteome</keyword>
<feature type="binding site" evidence="14">
    <location>
        <position position="220"/>
    </location>
    <ligand>
        <name>substrate</name>
    </ligand>
</feature>
<evidence type="ECO:0000313" key="17">
    <source>
        <dbReference type="EMBL" id="CAF9920100.1"/>
    </source>
</evidence>
<keyword evidence="10" id="KW-0326">Glycosidase</keyword>
<proteinExistence type="inferred from homology"/>
<dbReference type="AlphaFoldDB" id="A0A8H3FAL7"/>
<reference evidence="17" key="1">
    <citation type="submission" date="2021-03" db="EMBL/GenBank/DDBJ databases">
        <authorList>
            <person name="Tagirdzhanova G."/>
        </authorList>
    </citation>
    <scope>NUCLEOTIDE SEQUENCE</scope>
</reference>
<dbReference type="Pfam" id="PF00128">
    <property type="entry name" value="Alpha-amylase"/>
    <property type="match status" value="1"/>
</dbReference>
<comment type="catalytic activity">
    <reaction evidence="1">
        <text>Endohydrolysis of (1-&gt;4)-alpha-D-glucosidic linkages in polysaccharides containing three or more (1-&gt;4)-alpha-linked D-glucose units.</text>
        <dbReference type="EC" id="3.2.1.1"/>
    </reaction>
</comment>
<feature type="site" description="Transition state stabilizer" evidence="12">
    <location>
        <position position="313"/>
    </location>
</feature>
<dbReference type="EMBL" id="CAJPDT010000024">
    <property type="protein sequence ID" value="CAF9920100.1"/>
    <property type="molecule type" value="Genomic_DNA"/>
</dbReference>
<evidence type="ECO:0000256" key="15">
    <source>
        <dbReference type="SAM" id="SignalP"/>
    </source>
</evidence>